<gene>
    <name evidence="2" type="ORF">TrRE_jg2710</name>
</gene>
<dbReference type="EMBL" id="BRXZ01001051">
    <property type="protein sequence ID" value="GMH60801.1"/>
    <property type="molecule type" value="Genomic_DNA"/>
</dbReference>
<comment type="caution">
    <text evidence="2">The sequence shown here is derived from an EMBL/GenBank/DDBJ whole genome shotgun (WGS) entry which is preliminary data.</text>
</comment>
<keyword evidence="3" id="KW-1185">Reference proteome</keyword>
<reference evidence="2" key="1">
    <citation type="submission" date="2022-07" db="EMBL/GenBank/DDBJ databases">
        <title>Genome analysis of Parmales, a sister group of diatoms, reveals the evolutionary specialization of diatoms from phago-mixotrophs to photoautotrophs.</title>
        <authorList>
            <person name="Ban H."/>
            <person name="Sato S."/>
            <person name="Yoshikawa S."/>
            <person name="Kazumasa Y."/>
            <person name="Nakamura Y."/>
            <person name="Ichinomiya M."/>
            <person name="Saitoh K."/>
            <person name="Sato N."/>
            <person name="Blanc-Mathieu R."/>
            <person name="Endo H."/>
            <person name="Kuwata A."/>
            <person name="Ogata H."/>
        </authorList>
    </citation>
    <scope>NUCLEOTIDE SEQUENCE</scope>
</reference>
<name>A0A9W6ZW54_9STRA</name>
<dbReference type="Proteomes" id="UP001165082">
    <property type="component" value="Unassembled WGS sequence"/>
</dbReference>
<sequence>MEWQGLHQEAVKNTMRGEEREEDLEVREDHSSMDSMGRWLSGGVLLSASGTVPFGPLSIFWSLTSFGPPQVGWSPLLQFPEASQQPPEGGGGDAEGERRPALRRRSRNHFIPNIRRGRIAEYGMQHPPMQI</sequence>
<evidence type="ECO:0000313" key="3">
    <source>
        <dbReference type="Proteomes" id="UP001165082"/>
    </source>
</evidence>
<feature type="region of interest" description="Disordered" evidence="1">
    <location>
        <begin position="1"/>
        <end position="34"/>
    </location>
</feature>
<proteinExistence type="predicted"/>
<feature type="region of interest" description="Disordered" evidence="1">
    <location>
        <begin position="74"/>
        <end position="107"/>
    </location>
</feature>
<dbReference type="AlphaFoldDB" id="A0A9W6ZW54"/>
<protein>
    <submittedName>
        <fullName evidence="2">Uncharacterized protein</fullName>
    </submittedName>
</protein>
<accession>A0A9W6ZW54</accession>
<evidence type="ECO:0000313" key="2">
    <source>
        <dbReference type="EMBL" id="GMH60801.1"/>
    </source>
</evidence>
<organism evidence="2 3">
    <name type="scientific">Triparma retinervis</name>
    <dbReference type="NCBI Taxonomy" id="2557542"/>
    <lineage>
        <taxon>Eukaryota</taxon>
        <taxon>Sar</taxon>
        <taxon>Stramenopiles</taxon>
        <taxon>Ochrophyta</taxon>
        <taxon>Bolidophyceae</taxon>
        <taxon>Parmales</taxon>
        <taxon>Triparmaceae</taxon>
        <taxon>Triparma</taxon>
    </lineage>
</organism>
<evidence type="ECO:0000256" key="1">
    <source>
        <dbReference type="SAM" id="MobiDB-lite"/>
    </source>
</evidence>